<comment type="catalytic activity">
    <reaction evidence="14 15">
        <text>2'-deoxyribonucleotide-(2'-deoxyribose 5'-phosphate)-2'-deoxyribonucleotide-DNA = a 3'-end 2'-deoxyribonucleotide-(2,3-dehydro-2,3-deoxyribose 5'-phosphate)-DNA + a 5'-end 5'-phospho-2'-deoxyribonucleoside-DNA + H(+)</text>
        <dbReference type="Rhea" id="RHEA:66592"/>
        <dbReference type="Rhea" id="RHEA-COMP:13180"/>
        <dbReference type="Rhea" id="RHEA-COMP:16897"/>
        <dbReference type="Rhea" id="RHEA-COMP:17067"/>
        <dbReference type="ChEBI" id="CHEBI:15378"/>
        <dbReference type="ChEBI" id="CHEBI:136412"/>
        <dbReference type="ChEBI" id="CHEBI:157695"/>
        <dbReference type="ChEBI" id="CHEBI:167181"/>
        <dbReference type="EC" id="4.2.99.18"/>
    </reaction>
</comment>
<evidence type="ECO:0000256" key="14">
    <source>
        <dbReference type="ARBA" id="ARBA00044632"/>
    </source>
</evidence>
<evidence type="ECO:0000256" key="13">
    <source>
        <dbReference type="ARBA" id="ARBA00023295"/>
    </source>
</evidence>
<comment type="caution">
    <text evidence="18">The sequence shown here is derived from an EMBL/GenBank/DDBJ whole genome shotgun (WGS) entry which is preliminary data.</text>
</comment>
<comment type="function">
    <text evidence="15">Involved in base excision repair of DNA damaged by oxidation or by mutagenic agents. Acts as DNA glycosylase that recognizes and removes damaged bases. Has a preference for oxidized purines, such as 7,8-dihydro-8-oxoguanine (8-oxoG). Has AP (apurinic/apyrimidinic) lyase activity and introduces nicks in the DNA strand. Cleaves the DNA backbone by beta-delta elimination to generate a single-strand break at the site of the removed base with both 3'- and 5'-phosphates.</text>
</comment>
<proteinExistence type="inferred from homology"/>
<dbReference type="InterPro" id="IPR012319">
    <property type="entry name" value="FPG_cat"/>
</dbReference>
<feature type="domain" description="Formamidopyrimidine-DNA glycosylase catalytic" evidence="17">
    <location>
        <begin position="2"/>
        <end position="133"/>
    </location>
</feature>
<feature type="binding site" evidence="15">
    <location>
        <position position="130"/>
    </location>
    <ligand>
        <name>DNA</name>
        <dbReference type="ChEBI" id="CHEBI:16991"/>
    </ligand>
</feature>
<evidence type="ECO:0000256" key="4">
    <source>
        <dbReference type="ARBA" id="ARBA00022723"/>
    </source>
</evidence>
<gene>
    <name evidence="15 18" type="primary">mutM</name>
    <name evidence="15" type="synonym">fpg</name>
    <name evidence="18" type="ORF">ABCS64_01185</name>
</gene>
<dbReference type="NCBIfam" id="TIGR00577">
    <property type="entry name" value="fpg"/>
    <property type="match status" value="1"/>
</dbReference>
<comment type="similarity">
    <text evidence="2 15">Belongs to the FPG family.</text>
</comment>
<feature type="binding site" evidence="15">
    <location>
        <position position="173"/>
    </location>
    <ligand>
        <name>DNA</name>
        <dbReference type="ChEBI" id="CHEBI:16991"/>
    </ligand>
</feature>
<comment type="subunit">
    <text evidence="3 15">Monomer.</text>
</comment>
<feature type="binding site" evidence="15">
    <location>
        <position position="112"/>
    </location>
    <ligand>
        <name>DNA</name>
        <dbReference type="ChEBI" id="CHEBI:16991"/>
    </ligand>
</feature>
<dbReference type="EC" id="3.2.2.23" evidence="15"/>
<feature type="active site" description="Proton donor" evidence="15">
    <location>
        <position position="3"/>
    </location>
</feature>
<dbReference type="PROSITE" id="PS51066">
    <property type="entry name" value="ZF_FPG_2"/>
    <property type="match status" value="1"/>
</dbReference>
<dbReference type="Proteomes" id="UP001574673">
    <property type="component" value="Unassembled WGS sequence"/>
</dbReference>
<dbReference type="SUPFAM" id="SSF46946">
    <property type="entry name" value="S13-like H2TH domain"/>
    <property type="match status" value="1"/>
</dbReference>
<dbReference type="HAMAP" id="MF_00103">
    <property type="entry name" value="Fapy_DNA_glycosyl"/>
    <property type="match status" value="1"/>
</dbReference>
<keyword evidence="9 15" id="KW-0238">DNA-binding</keyword>
<dbReference type="Gene3D" id="3.20.190.10">
    <property type="entry name" value="MutM-like, N-terminal"/>
    <property type="match status" value="1"/>
</dbReference>
<dbReference type="SUPFAM" id="SSF57716">
    <property type="entry name" value="Glucocorticoid receptor-like (DNA-binding domain)"/>
    <property type="match status" value="1"/>
</dbReference>
<keyword evidence="11 15" id="KW-0456">Lyase</keyword>
<feature type="domain" description="FPG-type" evidence="16">
    <location>
        <begin position="258"/>
        <end position="292"/>
    </location>
</feature>
<dbReference type="InterPro" id="IPR020629">
    <property type="entry name" value="FPG_Glyclase"/>
</dbReference>
<evidence type="ECO:0000256" key="6">
    <source>
        <dbReference type="ARBA" id="ARBA00022771"/>
    </source>
</evidence>
<comment type="catalytic activity">
    <reaction evidence="1 15">
        <text>Hydrolysis of DNA containing ring-opened 7-methylguanine residues, releasing 2,6-diamino-4-hydroxy-5-(N-methyl)formamidopyrimidine.</text>
        <dbReference type="EC" id="3.2.2.23"/>
    </reaction>
</comment>
<accession>A0ABV4UCJ0</accession>
<dbReference type="Pfam" id="PF06827">
    <property type="entry name" value="zf-FPG_IleRS"/>
    <property type="match status" value="1"/>
</dbReference>
<evidence type="ECO:0000256" key="8">
    <source>
        <dbReference type="ARBA" id="ARBA00022833"/>
    </source>
</evidence>
<evidence type="ECO:0000256" key="9">
    <source>
        <dbReference type="ARBA" id="ARBA00023125"/>
    </source>
</evidence>
<dbReference type="SUPFAM" id="SSF81624">
    <property type="entry name" value="N-terminal domain of MutM-like DNA repair proteins"/>
    <property type="match status" value="1"/>
</dbReference>
<evidence type="ECO:0000256" key="7">
    <source>
        <dbReference type="ARBA" id="ARBA00022801"/>
    </source>
</evidence>
<dbReference type="EMBL" id="JBEUWX010000001">
    <property type="protein sequence ID" value="MFA9948950.1"/>
    <property type="molecule type" value="Genomic_DNA"/>
</dbReference>
<dbReference type="Pfam" id="PF06831">
    <property type="entry name" value="H2TH"/>
    <property type="match status" value="1"/>
</dbReference>
<keyword evidence="12 15" id="KW-0511">Multifunctional enzyme</keyword>
<evidence type="ECO:0000256" key="10">
    <source>
        <dbReference type="ARBA" id="ARBA00023204"/>
    </source>
</evidence>
<dbReference type="NCBIfam" id="NF002211">
    <property type="entry name" value="PRK01103.1"/>
    <property type="match status" value="1"/>
</dbReference>
<dbReference type="SMART" id="SM00898">
    <property type="entry name" value="Fapy_DNA_glyco"/>
    <property type="match status" value="1"/>
</dbReference>
<dbReference type="PROSITE" id="PS51068">
    <property type="entry name" value="FPG_CAT"/>
    <property type="match status" value="1"/>
</dbReference>
<dbReference type="Gene3D" id="1.10.8.50">
    <property type="match status" value="1"/>
</dbReference>
<organism evidence="18 19">
    <name type="scientific">Dentiradicibacter hellwigii</name>
    <dbReference type="NCBI Taxonomy" id="3149053"/>
    <lineage>
        <taxon>Bacteria</taxon>
        <taxon>Pseudomonadati</taxon>
        <taxon>Pseudomonadota</taxon>
        <taxon>Betaproteobacteria</taxon>
        <taxon>Rhodocyclales</taxon>
        <taxon>Rhodocyclaceae</taxon>
        <taxon>Dentiradicibacter</taxon>
    </lineage>
</organism>
<name>A0ABV4UCJ0_9RHOO</name>
<evidence type="ECO:0000256" key="3">
    <source>
        <dbReference type="ARBA" id="ARBA00011245"/>
    </source>
</evidence>
<dbReference type="InterPro" id="IPR035937">
    <property type="entry name" value="FPG_N"/>
</dbReference>
<keyword evidence="19" id="KW-1185">Reference proteome</keyword>
<dbReference type="Pfam" id="PF01149">
    <property type="entry name" value="Fapy_DNA_glyco"/>
    <property type="match status" value="1"/>
</dbReference>
<keyword evidence="13 15" id="KW-0326">Glycosidase</keyword>
<feature type="active site" description="Proton donor; for beta-elimination activity" evidence="15">
    <location>
        <position position="58"/>
    </location>
</feature>
<evidence type="ECO:0000313" key="18">
    <source>
        <dbReference type="EMBL" id="MFA9948950.1"/>
    </source>
</evidence>
<evidence type="ECO:0000256" key="1">
    <source>
        <dbReference type="ARBA" id="ARBA00001668"/>
    </source>
</evidence>
<dbReference type="GO" id="GO:0140078">
    <property type="term" value="F:class I DNA-(apurinic or apyrimidinic site) endonuclease activity"/>
    <property type="evidence" value="ECO:0007669"/>
    <property type="project" value="UniProtKB-EC"/>
</dbReference>
<keyword evidence="10 15" id="KW-0234">DNA repair</keyword>
<feature type="active site" description="Schiff-base intermediate with DNA" evidence="15">
    <location>
        <position position="2"/>
    </location>
</feature>
<dbReference type="InterPro" id="IPR015886">
    <property type="entry name" value="H2TH_FPG"/>
</dbReference>
<dbReference type="InterPro" id="IPR010979">
    <property type="entry name" value="Ribosomal_uS13-like_H2TH"/>
</dbReference>
<dbReference type="RefSeq" id="WP_418890115.1">
    <property type="nucleotide sequence ID" value="NZ_JBEUWX010000001.1"/>
</dbReference>
<keyword evidence="8 15" id="KW-0862">Zinc</keyword>
<evidence type="ECO:0000256" key="5">
    <source>
        <dbReference type="ARBA" id="ARBA00022763"/>
    </source>
</evidence>
<keyword evidence="6 15" id="KW-0863">Zinc-finger</keyword>
<evidence type="ECO:0000256" key="11">
    <source>
        <dbReference type="ARBA" id="ARBA00023239"/>
    </source>
</evidence>
<dbReference type="PANTHER" id="PTHR22993">
    <property type="entry name" value="FORMAMIDOPYRIMIDINE-DNA GLYCOSYLASE"/>
    <property type="match status" value="1"/>
</dbReference>
<dbReference type="SMART" id="SM01232">
    <property type="entry name" value="H2TH"/>
    <property type="match status" value="1"/>
</dbReference>
<sequence length="292" mass="32040">MPELPEVEVSRQGLLPYLVGQRIERTIFRVPRLRRALTEDLAATLVGQRIVAIARRGKYLLFDCEIPAAGRGEARDGDGMTDGGNQHGWLIVHLGMSGSLRLVPPGTTWQKHDHVDLVFADTVLRFRDPRRFGLLAWHPGTDIYAHPLLAAQGVEPLSPQFDGSWLYAATRRRTAPIKPLLMDSHLVVGIGNIYAAESLFLAGISPLRRAGRLTRAQCVRLAEAVRMTLLRAIAAGGSSVRDYVHSDGGAGSFQMQCAVYDRAGAPCVVCSTPIRCVRQSGRSSFYCPQCQK</sequence>
<dbReference type="EC" id="4.2.99.18" evidence="15"/>
<protein>
    <recommendedName>
        <fullName evidence="15">Formamidopyrimidine-DNA glycosylase</fullName>
        <shortName evidence="15">Fapy-DNA glycosylase</shortName>
        <ecNumber evidence="15">3.2.2.23</ecNumber>
    </recommendedName>
    <alternativeName>
        <fullName evidence="15">DNA-(apurinic or apyrimidinic site) lyase MutM</fullName>
        <shortName evidence="15">AP lyase MutM</shortName>
        <ecNumber evidence="15">4.2.99.18</ecNumber>
    </alternativeName>
</protein>
<dbReference type="InterPro" id="IPR000214">
    <property type="entry name" value="Znf_DNA_glyclase/AP_lyase"/>
</dbReference>
<keyword evidence="7 15" id="KW-0378">Hydrolase</keyword>
<dbReference type="PROSITE" id="PS01242">
    <property type="entry name" value="ZF_FPG_1"/>
    <property type="match status" value="1"/>
</dbReference>
<evidence type="ECO:0000313" key="19">
    <source>
        <dbReference type="Proteomes" id="UP001574673"/>
    </source>
</evidence>
<reference evidence="19" key="1">
    <citation type="submission" date="2024-06" db="EMBL/GenBank/DDBJ databases">
        <title>Radixoralia hellwigii gen. nov., sp nov., isolated from a root canal in the human oral cavity.</title>
        <authorList>
            <person name="Bartsch S."/>
            <person name="Wittmer A."/>
            <person name="Schulz A.-K."/>
            <person name="Neumann-Schaal M."/>
            <person name="Wolf J."/>
            <person name="Gronow S."/>
            <person name="Tennert C."/>
            <person name="Haecker G."/>
            <person name="Cieplik F."/>
            <person name="Al-Ahmad A."/>
        </authorList>
    </citation>
    <scope>NUCLEOTIDE SEQUENCE [LARGE SCALE GENOMIC DNA]</scope>
    <source>
        <strain evidence="19">Wk13</strain>
    </source>
</reference>
<evidence type="ECO:0000259" key="16">
    <source>
        <dbReference type="PROSITE" id="PS51066"/>
    </source>
</evidence>
<dbReference type="PANTHER" id="PTHR22993:SF9">
    <property type="entry name" value="FORMAMIDOPYRIMIDINE-DNA GLYCOSYLASE"/>
    <property type="match status" value="1"/>
</dbReference>
<evidence type="ECO:0000256" key="12">
    <source>
        <dbReference type="ARBA" id="ARBA00023268"/>
    </source>
</evidence>
<keyword evidence="5 15" id="KW-0227">DNA damage</keyword>
<dbReference type="InterPro" id="IPR010663">
    <property type="entry name" value="Znf_FPG/IleRS"/>
</dbReference>
<evidence type="ECO:0000256" key="2">
    <source>
        <dbReference type="ARBA" id="ARBA00009409"/>
    </source>
</evidence>
<dbReference type="CDD" id="cd08966">
    <property type="entry name" value="EcFpg-like_N"/>
    <property type="match status" value="1"/>
</dbReference>
<feature type="active site" description="Proton donor; for delta-elimination activity" evidence="15">
    <location>
        <position position="282"/>
    </location>
</feature>
<comment type="cofactor">
    <cofactor evidence="15">
        <name>Zn(2+)</name>
        <dbReference type="ChEBI" id="CHEBI:29105"/>
    </cofactor>
    <text evidence="15">Binds 1 zinc ion per subunit.</text>
</comment>
<evidence type="ECO:0000259" key="17">
    <source>
        <dbReference type="PROSITE" id="PS51068"/>
    </source>
</evidence>
<dbReference type="GO" id="GO:0008534">
    <property type="term" value="F:oxidized purine nucleobase lesion DNA N-glycosylase activity"/>
    <property type="evidence" value="ECO:0007669"/>
    <property type="project" value="UniProtKB-EC"/>
</dbReference>
<keyword evidence="4 15" id="KW-0479">Metal-binding</keyword>
<evidence type="ECO:0000256" key="15">
    <source>
        <dbReference type="HAMAP-Rule" id="MF_00103"/>
    </source>
</evidence>
<dbReference type="InterPro" id="IPR015887">
    <property type="entry name" value="DNA_glyclase_Znf_dom_DNA_BS"/>
</dbReference>